<dbReference type="KEGG" id="aol:S58_42370"/>
<dbReference type="Gene3D" id="1.10.10.10">
    <property type="entry name" value="Winged helix-like DNA-binding domain superfamily/Winged helix DNA-binding domain"/>
    <property type="match status" value="1"/>
</dbReference>
<proteinExistence type="inferred from homology"/>
<evidence type="ECO:0000256" key="5">
    <source>
        <dbReference type="SAM" id="MobiDB-lite"/>
    </source>
</evidence>
<dbReference type="EMBL" id="AP012603">
    <property type="protein sequence ID" value="BAM90223.1"/>
    <property type="molecule type" value="Genomic_DNA"/>
</dbReference>
<dbReference type="SUPFAM" id="SSF46785">
    <property type="entry name" value="Winged helix' DNA-binding domain"/>
    <property type="match status" value="1"/>
</dbReference>
<dbReference type="GeneID" id="301818036"/>
<keyword evidence="3" id="KW-0238">DNA-binding</keyword>
<dbReference type="PIRSF" id="PIRSF019455">
    <property type="entry name" value="CopR_AtkY"/>
    <property type="match status" value="1"/>
</dbReference>
<evidence type="ECO:0000313" key="7">
    <source>
        <dbReference type="Proteomes" id="UP000011841"/>
    </source>
</evidence>
<reference evidence="6 7" key="1">
    <citation type="journal article" date="2013" name="Appl. Environ. Microbiol.">
        <title>Genome analysis suggests that the soil oligotrophic bacterium Agromonas oligotrophica (Bradyrhizobium oligotrophicum) is a nitrogen-fixing symbiont of Aeschynomene indica.</title>
        <authorList>
            <person name="Okubo T."/>
            <person name="Fukushima S."/>
            <person name="Itakura M."/>
            <person name="Oshima K."/>
            <person name="Longtonglang A."/>
            <person name="Teaumroong N."/>
            <person name="Mitsui H."/>
            <person name="Hattori M."/>
            <person name="Hattori R."/>
            <person name="Hattori T."/>
            <person name="Minamisawa K."/>
        </authorList>
    </citation>
    <scope>NUCLEOTIDE SEQUENCE [LARGE SCALE GENOMIC DNA]</scope>
    <source>
        <strain evidence="6 7">S58</strain>
    </source>
</reference>
<name>M4Z934_9BRAD</name>
<evidence type="ECO:0000313" key="6">
    <source>
        <dbReference type="EMBL" id="BAM90223.1"/>
    </source>
</evidence>
<dbReference type="Proteomes" id="UP000011841">
    <property type="component" value="Chromosome"/>
</dbReference>
<dbReference type="PATRIC" id="fig|1245469.3.peg.4337"/>
<dbReference type="GO" id="GO:0003677">
    <property type="term" value="F:DNA binding"/>
    <property type="evidence" value="ECO:0007669"/>
    <property type="project" value="UniProtKB-KW"/>
</dbReference>
<dbReference type="Pfam" id="PF03965">
    <property type="entry name" value="Penicillinase_R"/>
    <property type="match status" value="1"/>
</dbReference>
<comment type="similarity">
    <text evidence="1">Belongs to the BlaI transcriptional regulatory family.</text>
</comment>
<evidence type="ECO:0000256" key="3">
    <source>
        <dbReference type="ARBA" id="ARBA00023125"/>
    </source>
</evidence>
<accession>M4Z934</accession>
<keyword evidence="7" id="KW-1185">Reference proteome</keyword>
<protein>
    <submittedName>
        <fullName evidence="6">Penicillinase repressor, transcriptional regulator</fullName>
    </submittedName>
</protein>
<dbReference type="HOGENOM" id="CLU_119090_4_3_5"/>
<gene>
    <name evidence="6" type="ORF">S58_42370</name>
</gene>
<keyword evidence="2" id="KW-0805">Transcription regulation</keyword>
<dbReference type="GO" id="GO:0045892">
    <property type="term" value="P:negative regulation of DNA-templated transcription"/>
    <property type="evidence" value="ECO:0007669"/>
    <property type="project" value="InterPro"/>
</dbReference>
<sequence>MDASLPELGDLEREVMQLVWEHAPVTAESVREKLSRKLKESTVRTVLRRLEDKGYVTHTVDGRTYVYSAAEPRARVAAKAVQRIVDWFCNGSVEEVLVGMVDNAMLDQRQLQALADQIAKAKTDKSSEKSPAKSLGKPIGRSTGGRK</sequence>
<dbReference type="OrthoDB" id="9813558at2"/>
<dbReference type="InterPro" id="IPR036388">
    <property type="entry name" value="WH-like_DNA-bd_sf"/>
</dbReference>
<evidence type="ECO:0000256" key="1">
    <source>
        <dbReference type="ARBA" id="ARBA00011046"/>
    </source>
</evidence>
<dbReference type="InterPro" id="IPR036390">
    <property type="entry name" value="WH_DNA-bd_sf"/>
</dbReference>
<dbReference type="STRING" id="1245469.S58_42370"/>
<feature type="compositionally biased region" description="Basic and acidic residues" evidence="5">
    <location>
        <begin position="119"/>
        <end position="131"/>
    </location>
</feature>
<evidence type="ECO:0000256" key="2">
    <source>
        <dbReference type="ARBA" id="ARBA00023015"/>
    </source>
</evidence>
<dbReference type="RefSeq" id="WP_015667329.1">
    <property type="nucleotide sequence ID" value="NC_020453.1"/>
</dbReference>
<dbReference type="AlphaFoldDB" id="M4Z934"/>
<dbReference type="InterPro" id="IPR005650">
    <property type="entry name" value="BlaI_family"/>
</dbReference>
<evidence type="ECO:0000256" key="4">
    <source>
        <dbReference type="ARBA" id="ARBA00023163"/>
    </source>
</evidence>
<feature type="region of interest" description="Disordered" evidence="5">
    <location>
        <begin position="118"/>
        <end position="147"/>
    </location>
</feature>
<organism evidence="6 7">
    <name type="scientific">Bradyrhizobium oligotrophicum S58</name>
    <dbReference type="NCBI Taxonomy" id="1245469"/>
    <lineage>
        <taxon>Bacteria</taxon>
        <taxon>Pseudomonadati</taxon>
        <taxon>Pseudomonadota</taxon>
        <taxon>Alphaproteobacteria</taxon>
        <taxon>Hyphomicrobiales</taxon>
        <taxon>Nitrobacteraceae</taxon>
        <taxon>Bradyrhizobium</taxon>
    </lineage>
</organism>
<dbReference type="eggNOG" id="COG3682">
    <property type="taxonomic scope" value="Bacteria"/>
</dbReference>
<keyword evidence="4" id="KW-0804">Transcription</keyword>